<dbReference type="GeneID" id="92008710"/>
<evidence type="ECO:0000256" key="1">
    <source>
        <dbReference type="SAM" id="MobiDB-lite"/>
    </source>
</evidence>
<dbReference type="InterPro" id="IPR011333">
    <property type="entry name" value="SKP1/BTB/POZ_sf"/>
</dbReference>
<evidence type="ECO:0000259" key="2">
    <source>
        <dbReference type="PROSITE" id="PS50097"/>
    </source>
</evidence>
<accession>A0ABR3CJY7</accession>
<organism evidence="3 4">
    <name type="scientific">Diplodia seriata</name>
    <dbReference type="NCBI Taxonomy" id="420778"/>
    <lineage>
        <taxon>Eukaryota</taxon>
        <taxon>Fungi</taxon>
        <taxon>Dikarya</taxon>
        <taxon>Ascomycota</taxon>
        <taxon>Pezizomycotina</taxon>
        <taxon>Dothideomycetes</taxon>
        <taxon>Dothideomycetes incertae sedis</taxon>
        <taxon>Botryosphaeriales</taxon>
        <taxon>Botryosphaeriaceae</taxon>
        <taxon>Diplodia</taxon>
    </lineage>
</organism>
<feature type="domain" description="BTB" evidence="2">
    <location>
        <begin position="12"/>
        <end position="83"/>
    </location>
</feature>
<dbReference type="PROSITE" id="PS50097">
    <property type="entry name" value="BTB"/>
    <property type="match status" value="1"/>
</dbReference>
<evidence type="ECO:0000313" key="3">
    <source>
        <dbReference type="EMBL" id="KAL0260933.1"/>
    </source>
</evidence>
<dbReference type="Proteomes" id="UP001430584">
    <property type="component" value="Unassembled WGS sequence"/>
</dbReference>
<dbReference type="Pfam" id="PF00651">
    <property type="entry name" value="BTB"/>
    <property type="match status" value="1"/>
</dbReference>
<dbReference type="SUPFAM" id="SSF54695">
    <property type="entry name" value="POZ domain"/>
    <property type="match status" value="1"/>
</dbReference>
<keyword evidence="4" id="KW-1185">Reference proteome</keyword>
<protein>
    <recommendedName>
        <fullName evidence="2">BTB domain-containing protein</fullName>
    </recommendedName>
</protein>
<reference evidence="3 4" key="1">
    <citation type="submission" date="2024-02" db="EMBL/GenBank/DDBJ databases">
        <title>De novo assembly and annotation of 12 fungi associated with fruit tree decline syndrome in Ontario, Canada.</title>
        <authorList>
            <person name="Sulman M."/>
            <person name="Ellouze W."/>
            <person name="Ilyukhin E."/>
        </authorList>
    </citation>
    <scope>NUCLEOTIDE SEQUENCE [LARGE SCALE GENOMIC DNA]</scope>
    <source>
        <strain evidence="3 4">FDS-637</strain>
    </source>
</reference>
<dbReference type="PANTHER" id="PTHR47843">
    <property type="entry name" value="BTB DOMAIN-CONTAINING PROTEIN-RELATED"/>
    <property type="match status" value="1"/>
</dbReference>
<evidence type="ECO:0000313" key="4">
    <source>
        <dbReference type="Proteomes" id="UP001430584"/>
    </source>
</evidence>
<dbReference type="RefSeq" id="XP_066633962.1">
    <property type="nucleotide sequence ID" value="XM_066776081.1"/>
</dbReference>
<name>A0ABR3CJY7_9PEZI</name>
<dbReference type="InterPro" id="IPR000210">
    <property type="entry name" value="BTB/POZ_dom"/>
</dbReference>
<sequence length="246" mass="27593">MAPIPYQQLTSPMATIEVGTGEDKVVFHVHKEILTRNSPFFDNALNGGFMEARLGLVPLPDDDPDIVYRMINWLYTHEVDDRNDVREPMASSTPKDDSGSETNEENDSYGSRAEEEEDAQPAAASASAGPNALFKLWIMADKFMMPELMEAVTQQLLAFLRTQQLYALLGTESPVNCDPVPSVDTLQYVYDNTMESASLRDLAILIAVMTWKMGSWSEEYRKDMLETLTPEVWQALLMASLDAGRR</sequence>
<feature type="region of interest" description="Disordered" evidence="1">
    <location>
        <begin position="84"/>
        <end position="126"/>
    </location>
</feature>
<dbReference type="EMBL" id="JAJVCZ030000004">
    <property type="protein sequence ID" value="KAL0260933.1"/>
    <property type="molecule type" value="Genomic_DNA"/>
</dbReference>
<dbReference type="CDD" id="cd18186">
    <property type="entry name" value="BTB_POZ_ZBTB_KLHL-like"/>
    <property type="match status" value="1"/>
</dbReference>
<comment type="caution">
    <text evidence="3">The sequence shown here is derived from an EMBL/GenBank/DDBJ whole genome shotgun (WGS) entry which is preliminary data.</text>
</comment>
<dbReference type="PANTHER" id="PTHR47843:SF2">
    <property type="entry name" value="BTB DOMAIN-CONTAINING PROTEIN"/>
    <property type="match status" value="1"/>
</dbReference>
<gene>
    <name evidence="3" type="ORF">SLS55_004625</name>
</gene>
<dbReference type="SMART" id="SM00225">
    <property type="entry name" value="BTB"/>
    <property type="match status" value="1"/>
</dbReference>
<proteinExistence type="predicted"/>
<dbReference type="Gene3D" id="3.30.710.10">
    <property type="entry name" value="Potassium Channel Kv1.1, Chain A"/>
    <property type="match status" value="1"/>
</dbReference>